<feature type="region of interest" description="Disordered" evidence="1">
    <location>
        <begin position="1"/>
        <end position="77"/>
    </location>
</feature>
<keyword evidence="3" id="KW-1185">Reference proteome</keyword>
<dbReference type="AlphaFoldDB" id="A0A5S9NZ90"/>
<reference evidence="2 3" key="1">
    <citation type="submission" date="2019-12" db="EMBL/GenBank/DDBJ databases">
        <authorList>
            <person name="Reyes-Prieto M."/>
        </authorList>
    </citation>
    <scope>NUCLEOTIDE SEQUENCE [LARGE SCALE GENOMIC DNA]</scope>
    <source>
        <strain evidence="2">HF14-78462</strain>
    </source>
</reference>
<evidence type="ECO:0000313" key="2">
    <source>
        <dbReference type="EMBL" id="CAA0096227.1"/>
    </source>
</evidence>
<gene>
    <name evidence="2" type="ORF">STARVERO_01990</name>
</gene>
<dbReference type="Proteomes" id="UP000433050">
    <property type="component" value="Unassembled WGS sequence"/>
</dbReference>
<evidence type="ECO:0000256" key="1">
    <source>
        <dbReference type="SAM" id="MobiDB-lite"/>
    </source>
</evidence>
<dbReference type="EMBL" id="CACSAS010000001">
    <property type="protein sequence ID" value="CAA0096227.1"/>
    <property type="molecule type" value="Genomic_DNA"/>
</dbReference>
<name>A0A5S9NZ90_9HYPH</name>
<accession>A0A5S9NZ90</accession>
<sequence length="271" mass="28693">MVLRNADTGSGGGNPPPADGSGSTPPPATTDPWKRDFLPESMYGATPEETFGKVADAWKGLREEAGKRPQPGKTPEEYAFDASKNEKLAPYFKDAAADPMLKIAQKVAHAVGMPKDQFSGFVTQLYEQAIDAKLLGPVYSPEAEVRALADRLAPGKSWAEAKPIVQKAHADATGFVDVLGKQLQLSDGAKGLLGALVDEADGVELVTALSGAMGKLPGFTLPGVNGGDTGGWTQEKLDAATADERYSPYSPKYDKAFRAQVDAAFQQFYGN</sequence>
<organism evidence="2 3">
    <name type="scientific">Starkeya nomas</name>
    <dbReference type="NCBI Taxonomy" id="2666134"/>
    <lineage>
        <taxon>Bacteria</taxon>
        <taxon>Pseudomonadati</taxon>
        <taxon>Pseudomonadota</taxon>
        <taxon>Alphaproteobacteria</taxon>
        <taxon>Hyphomicrobiales</taxon>
        <taxon>Xanthobacteraceae</taxon>
        <taxon>Starkeya</taxon>
    </lineage>
</organism>
<proteinExistence type="predicted"/>
<evidence type="ECO:0000313" key="3">
    <source>
        <dbReference type="Proteomes" id="UP000433050"/>
    </source>
</evidence>
<protein>
    <submittedName>
        <fullName evidence="2">Uncharacterized protein</fullName>
    </submittedName>
</protein>
<feature type="compositionally biased region" description="Pro residues" evidence="1">
    <location>
        <begin position="14"/>
        <end position="29"/>
    </location>
</feature>